<gene>
    <name evidence="9" type="ORF">CU103_25560</name>
</gene>
<comment type="similarity">
    <text evidence="7">Belongs to the PINc/VapC protein family.</text>
</comment>
<keyword evidence="6" id="KW-0460">Magnesium</keyword>
<dbReference type="GO" id="GO:0004518">
    <property type="term" value="F:nuclease activity"/>
    <property type="evidence" value="ECO:0007669"/>
    <property type="project" value="UniProtKB-KW"/>
</dbReference>
<dbReference type="InterPro" id="IPR050556">
    <property type="entry name" value="Type_II_TA_system_RNase"/>
</dbReference>
<dbReference type="GO" id="GO:0046872">
    <property type="term" value="F:metal ion binding"/>
    <property type="evidence" value="ECO:0007669"/>
    <property type="project" value="UniProtKB-KW"/>
</dbReference>
<dbReference type="Gene3D" id="3.40.50.1010">
    <property type="entry name" value="5'-nuclease"/>
    <property type="match status" value="1"/>
</dbReference>
<evidence type="ECO:0000256" key="3">
    <source>
        <dbReference type="ARBA" id="ARBA00022722"/>
    </source>
</evidence>
<dbReference type="CDD" id="cd18740">
    <property type="entry name" value="PIN_VapC4-5_FitB-like"/>
    <property type="match status" value="1"/>
</dbReference>
<name>A0A2P7B3B2_9HYPH</name>
<keyword evidence="10" id="KW-1185">Reference proteome</keyword>
<feature type="domain" description="PIN" evidence="8">
    <location>
        <begin position="4"/>
        <end position="121"/>
    </location>
</feature>
<dbReference type="PANTHER" id="PTHR33653:SF1">
    <property type="entry name" value="RIBONUCLEASE VAPC2"/>
    <property type="match status" value="1"/>
</dbReference>
<evidence type="ECO:0000256" key="5">
    <source>
        <dbReference type="ARBA" id="ARBA00022801"/>
    </source>
</evidence>
<dbReference type="SUPFAM" id="SSF88723">
    <property type="entry name" value="PIN domain-like"/>
    <property type="match status" value="1"/>
</dbReference>
<protein>
    <submittedName>
        <fullName evidence="9">VapC toxin family PIN domain ribonuclease</fullName>
    </submittedName>
</protein>
<dbReference type="Proteomes" id="UP000241764">
    <property type="component" value="Unassembled WGS sequence"/>
</dbReference>
<dbReference type="Pfam" id="PF01850">
    <property type="entry name" value="PIN"/>
    <property type="match status" value="1"/>
</dbReference>
<dbReference type="AlphaFoldDB" id="A0A2P7B3B2"/>
<evidence type="ECO:0000259" key="8">
    <source>
        <dbReference type="Pfam" id="PF01850"/>
    </source>
</evidence>
<dbReference type="GO" id="GO:0016787">
    <property type="term" value="F:hydrolase activity"/>
    <property type="evidence" value="ECO:0007669"/>
    <property type="project" value="UniProtKB-KW"/>
</dbReference>
<evidence type="ECO:0000256" key="6">
    <source>
        <dbReference type="ARBA" id="ARBA00022842"/>
    </source>
</evidence>
<keyword evidence="2" id="KW-1277">Toxin-antitoxin system</keyword>
<dbReference type="PANTHER" id="PTHR33653">
    <property type="entry name" value="RIBONUCLEASE VAPC2"/>
    <property type="match status" value="1"/>
</dbReference>
<accession>A0A2P7B3B2</accession>
<evidence type="ECO:0000313" key="10">
    <source>
        <dbReference type="Proteomes" id="UP000241764"/>
    </source>
</evidence>
<evidence type="ECO:0000256" key="7">
    <source>
        <dbReference type="ARBA" id="ARBA00038093"/>
    </source>
</evidence>
<evidence type="ECO:0000313" key="9">
    <source>
        <dbReference type="EMBL" id="PSH60929.1"/>
    </source>
</evidence>
<evidence type="ECO:0000256" key="4">
    <source>
        <dbReference type="ARBA" id="ARBA00022723"/>
    </source>
</evidence>
<keyword evidence="5" id="KW-0378">Hydrolase</keyword>
<evidence type="ECO:0000256" key="1">
    <source>
        <dbReference type="ARBA" id="ARBA00001946"/>
    </source>
</evidence>
<evidence type="ECO:0000256" key="2">
    <source>
        <dbReference type="ARBA" id="ARBA00022649"/>
    </source>
</evidence>
<dbReference type="EMBL" id="PGGM01000015">
    <property type="protein sequence ID" value="PSH60929.1"/>
    <property type="molecule type" value="Genomic_DNA"/>
</dbReference>
<comment type="caution">
    <text evidence="9">The sequence shown here is derived from an EMBL/GenBank/DDBJ whole genome shotgun (WGS) entry which is preliminary data.</text>
</comment>
<sequence>MLHMLDTDTANYIIKGRSPAISEKLAFIPPSNICVSVVTRAELLYGLKRLAPDHRLHLGVRQFLRIVRVLAWDSEAADHYADIRHKLISTGQPIGELDMMIAAHSISAGAILVTNNTRHYERIGGSLVLANWASPEN</sequence>
<keyword evidence="3" id="KW-0540">Nuclease</keyword>
<dbReference type="InterPro" id="IPR029060">
    <property type="entry name" value="PIN-like_dom_sf"/>
</dbReference>
<dbReference type="InterPro" id="IPR002716">
    <property type="entry name" value="PIN_dom"/>
</dbReference>
<reference evidence="10" key="1">
    <citation type="submission" date="2017-11" db="EMBL/GenBank/DDBJ databases">
        <authorList>
            <person name="Kuznetsova I."/>
            <person name="Sazanova A."/>
            <person name="Chirak E."/>
            <person name="Safronova V."/>
            <person name="Willems A."/>
        </authorList>
    </citation>
    <scope>NUCLEOTIDE SEQUENCE [LARGE SCALE GENOMIC DNA]</scope>
    <source>
        <strain evidence="10">CCBAU 03422</strain>
    </source>
</reference>
<organism evidence="9 10">
    <name type="scientific">Phyllobacterium sophorae</name>
    <dbReference type="NCBI Taxonomy" id="1520277"/>
    <lineage>
        <taxon>Bacteria</taxon>
        <taxon>Pseudomonadati</taxon>
        <taxon>Pseudomonadota</taxon>
        <taxon>Alphaproteobacteria</taxon>
        <taxon>Hyphomicrobiales</taxon>
        <taxon>Phyllobacteriaceae</taxon>
        <taxon>Phyllobacterium</taxon>
    </lineage>
</organism>
<proteinExistence type="inferred from homology"/>
<keyword evidence="4" id="KW-0479">Metal-binding</keyword>
<dbReference type="OrthoDB" id="9796690at2"/>
<comment type="cofactor">
    <cofactor evidence="1">
        <name>Mg(2+)</name>
        <dbReference type="ChEBI" id="CHEBI:18420"/>
    </cofactor>
</comment>